<evidence type="ECO:0000313" key="1">
    <source>
        <dbReference type="EMBL" id="KHN84917.1"/>
    </source>
</evidence>
<evidence type="ECO:0008006" key="3">
    <source>
        <dbReference type="Google" id="ProtNLM"/>
    </source>
</evidence>
<sequence>MRTGLGEKVFACFLQRHGNDELQDRETDGLYVKVPWSCCPNTEEDIVSWLYDDNTLCCSEALANRALLTVRNDDYNDLNAVALNRLNAEEQPVAYCVTVI</sequence>
<accession>A0A0B2VU94</accession>
<evidence type="ECO:0000313" key="2">
    <source>
        <dbReference type="Proteomes" id="UP000031036"/>
    </source>
</evidence>
<name>A0A0B2VU94_TOXCA</name>
<keyword evidence="2" id="KW-1185">Reference proteome</keyword>
<protein>
    <recommendedName>
        <fullName evidence="3">ATP-dependent DNA helicase</fullName>
    </recommendedName>
</protein>
<dbReference type="EMBL" id="JPKZ01000890">
    <property type="protein sequence ID" value="KHN84917.1"/>
    <property type="molecule type" value="Genomic_DNA"/>
</dbReference>
<comment type="caution">
    <text evidence="1">The sequence shown here is derived from an EMBL/GenBank/DDBJ whole genome shotgun (WGS) entry which is preliminary data.</text>
</comment>
<gene>
    <name evidence="1" type="ORF">Tcan_05324</name>
</gene>
<dbReference type="OrthoDB" id="5864836at2759"/>
<dbReference type="Proteomes" id="UP000031036">
    <property type="component" value="Unassembled WGS sequence"/>
</dbReference>
<reference evidence="1 2" key="1">
    <citation type="submission" date="2014-11" db="EMBL/GenBank/DDBJ databases">
        <title>Genetic blueprint of the zoonotic pathogen Toxocara canis.</title>
        <authorList>
            <person name="Zhu X.-Q."/>
            <person name="Korhonen P.K."/>
            <person name="Cai H."/>
            <person name="Young N.D."/>
            <person name="Nejsum P."/>
            <person name="von Samson-Himmelstjerna G."/>
            <person name="Boag P.R."/>
            <person name="Tan P."/>
            <person name="Li Q."/>
            <person name="Min J."/>
            <person name="Yang Y."/>
            <person name="Wang X."/>
            <person name="Fang X."/>
            <person name="Hall R.S."/>
            <person name="Hofmann A."/>
            <person name="Sternberg P.W."/>
            <person name="Jex A.R."/>
            <person name="Gasser R.B."/>
        </authorList>
    </citation>
    <scope>NUCLEOTIDE SEQUENCE [LARGE SCALE GENOMIC DNA]</scope>
    <source>
        <strain evidence="1">PN_DK_2014</strain>
    </source>
</reference>
<proteinExistence type="predicted"/>
<dbReference type="AlphaFoldDB" id="A0A0B2VU94"/>
<organism evidence="1 2">
    <name type="scientific">Toxocara canis</name>
    <name type="common">Canine roundworm</name>
    <dbReference type="NCBI Taxonomy" id="6265"/>
    <lineage>
        <taxon>Eukaryota</taxon>
        <taxon>Metazoa</taxon>
        <taxon>Ecdysozoa</taxon>
        <taxon>Nematoda</taxon>
        <taxon>Chromadorea</taxon>
        <taxon>Rhabditida</taxon>
        <taxon>Spirurina</taxon>
        <taxon>Ascaridomorpha</taxon>
        <taxon>Ascaridoidea</taxon>
        <taxon>Toxocaridae</taxon>
        <taxon>Toxocara</taxon>
    </lineage>
</organism>